<keyword evidence="10" id="KW-0808">Transferase</keyword>
<dbReference type="EMBL" id="WKJH01000024">
    <property type="protein sequence ID" value="MRX65350.1"/>
    <property type="molecule type" value="Genomic_DNA"/>
</dbReference>
<keyword evidence="7" id="KW-0325">Glycoprotein</keyword>
<keyword evidence="3" id="KW-0479">Metal-binding</keyword>
<dbReference type="OrthoDB" id="9766107at2"/>
<feature type="signal peptide" evidence="8">
    <location>
        <begin position="1"/>
        <end position="20"/>
    </location>
</feature>
<dbReference type="InterPro" id="IPR024607">
    <property type="entry name" value="Sulfatase_CS"/>
</dbReference>
<dbReference type="GO" id="GO:0004065">
    <property type="term" value="F:arylsulfatase activity"/>
    <property type="evidence" value="ECO:0007669"/>
    <property type="project" value="TreeGrafter"/>
</dbReference>
<keyword evidence="6" id="KW-0106">Calcium</keyword>
<dbReference type="GO" id="GO:0046872">
    <property type="term" value="F:metal ion binding"/>
    <property type="evidence" value="ECO:0007669"/>
    <property type="project" value="UniProtKB-KW"/>
</dbReference>
<dbReference type="AlphaFoldDB" id="A0A6I2MSF6"/>
<evidence type="ECO:0000256" key="2">
    <source>
        <dbReference type="ARBA" id="ARBA00008779"/>
    </source>
</evidence>
<dbReference type="SUPFAM" id="SSF53649">
    <property type="entry name" value="Alkaline phosphatase-like"/>
    <property type="match status" value="1"/>
</dbReference>
<evidence type="ECO:0000256" key="8">
    <source>
        <dbReference type="SAM" id="SignalP"/>
    </source>
</evidence>
<name>A0A6I2MSF6_9FLAO</name>
<comment type="caution">
    <text evidence="10">The sequence shown here is derived from an EMBL/GenBank/DDBJ whole genome shotgun (WGS) entry which is preliminary data.</text>
</comment>
<dbReference type="GO" id="GO:0016740">
    <property type="term" value="F:transferase activity"/>
    <property type="evidence" value="ECO:0007669"/>
    <property type="project" value="UniProtKB-KW"/>
</dbReference>
<comment type="cofactor">
    <cofactor evidence="1">
        <name>Ca(2+)</name>
        <dbReference type="ChEBI" id="CHEBI:29108"/>
    </cofactor>
</comment>
<evidence type="ECO:0000256" key="3">
    <source>
        <dbReference type="ARBA" id="ARBA00022723"/>
    </source>
</evidence>
<dbReference type="CDD" id="cd16026">
    <property type="entry name" value="GALNS_like"/>
    <property type="match status" value="1"/>
</dbReference>
<evidence type="ECO:0000259" key="9">
    <source>
        <dbReference type="Pfam" id="PF00884"/>
    </source>
</evidence>
<sequence length="460" mass="52078">MKKLAILLTLVFGWSHLVLAQKKTEKPNVILIFTDDQGYQDVGVFGSPLISTPNLDTMASNGMKFTDFYSASSVCSPSRAALLTGAYPPRIGVPEVLWPNIPGGLSNEEYTIADMLKTQEYATACIGKWHLGDRDQYMPTAQGFDMYYGIPYSNDMSVYPEAKVSKHILFREGMTMDSLRQKKWRKGKVPLTEQNEIIEYPVDQNTLTQRYTKKAVEFIKEHKEGPFFLYLAHSMPHIPLHASEAFKGKSKRGLYGDVIEEIDWSVGEILKTLDTLGLDDNTLVIFTSDNGPWDLKNGHGGSAYPLRGYKFDTYEGGMREPMIAQYKGKIPANTVCNELASTIDILPTLAYLTHSDLPEKPIDGKNIWKLLSGKKSKSPHYKEGFYYYKESTLEAVRKGDWKLRVTTDGVALYNLKEDISESRNIASEHPKIVEKLQKMMEGFDKELQGNKRNKEHLLKK</sequence>
<evidence type="ECO:0000256" key="7">
    <source>
        <dbReference type="ARBA" id="ARBA00023180"/>
    </source>
</evidence>
<dbReference type="InterPro" id="IPR050738">
    <property type="entry name" value="Sulfatase"/>
</dbReference>
<dbReference type="Proteomes" id="UP000443153">
    <property type="component" value="Unassembled WGS sequence"/>
</dbReference>
<keyword evidence="11" id="KW-1185">Reference proteome</keyword>
<keyword evidence="5 10" id="KW-0378">Hydrolase</keyword>
<organism evidence="10 11">
    <name type="scientific">Maribacter luteus</name>
    <dbReference type="NCBI Taxonomy" id="2594478"/>
    <lineage>
        <taxon>Bacteria</taxon>
        <taxon>Pseudomonadati</taxon>
        <taxon>Bacteroidota</taxon>
        <taxon>Flavobacteriia</taxon>
        <taxon>Flavobacteriales</taxon>
        <taxon>Flavobacteriaceae</taxon>
        <taxon>Maribacter</taxon>
    </lineage>
</organism>
<dbReference type="Pfam" id="PF00884">
    <property type="entry name" value="Sulfatase"/>
    <property type="match status" value="1"/>
</dbReference>
<dbReference type="Gene3D" id="3.30.1120.10">
    <property type="match status" value="1"/>
</dbReference>
<dbReference type="Gene3D" id="3.40.720.10">
    <property type="entry name" value="Alkaline Phosphatase, subunit A"/>
    <property type="match status" value="1"/>
</dbReference>
<evidence type="ECO:0000256" key="1">
    <source>
        <dbReference type="ARBA" id="ARBA00001913"/>
    </source>
</evidence>
<dbReference type="InterPro" id="IPR017850">
    <property type="entry name" value="Alkaline_phosphatase_core_sf"/>
</dbReference>
<feature type="chain" id="PRO_5026185328" evidence="8">
    <location>
        <begin position="21"/>
        <end position="460"/>
    </location>
</feature>
<dbReference type="InterPro" id="IPR000917">
    <property type="entry name" value="Sulfatase_N"/>
</dbReference>
<evidence type="ECO:0000313" key="11">
    <source>
        <dbReference type="Proteomes" id="UP000443153"/>
    </source>
</evidence>
<dbReference type="PANTHER" id="PTHR42693">
    <property type="entry name" value="ARYLSULFATASE FAMILY MEMBER"/>
    <property type="match status" value="1"/>
</dbReference>
<feature type="domain" description="Sulfatase N-terminal" evidence="9">
    <location>
        <begin position="27"/>
        <end position="353"/>
    </location>
</feature>
<evidence type="ECO:0000256" key="6">
    <source>
        <dbReference type="ARBA" id="ARBA00022837"/>
    </source>
</evidence>
<gene>
    <name evidence="10" type="ORF">GJ691_14415</name>
</gene>
<dbReference type="FunFam" id="3.40.720.10:FF:000023">
    <property type="entry name" value="Arylsulfatase A"/>
    <property type="match status" value="1"/>
</dbReference>
<accession>A0A6I2MSF6</accession>
<evidence type="ECO:0000256" key="5">
    <source>
        <dbReference type="ARBA" id="ARBA00022801"/>
    </source>
</evidence>
<comment type="similarity">
    <text evidence="2">Belongs to the sulfatase family.</text>
</comment>
<keyword evidence="4 8" id="KW-0732">Signal</keyword>
<evidence type="ECO:0000256" key="4">
    <source>
        <dbReference type="ARBA" id="ARBA00022729"/>
    </source>
</evidence>
<dbReference type="RefSeq" id="WP_154368110.1">
    <property type="nucleotide sequence ID" value="NZ_WKJH01000024.1"/>
</dbReference>
<dbReference type="PANTHER" id="PTHR42693:SF53">
    <property type="entry name" value="ENDO-4-O-SULFATASE"/>
    <property type="match status" value="1"/>
</dbReference>
<reference evidence="10 11" key="1">
    <citation type="submission" date="2019-11" db="EMBL/GenBank/DDBJ databases">
        <title>Maribacter lutea sp. nov., a marine bacterium isolated from intertidal sand.</title>
        <authorList>
            <person name="Liu A."/>
        </authorList>
    </citation>
    <scope>NUCLEOTIDE SEQUENCE [LARGE SCALE GENOMIC DNA]</scope>
    <source>
        <strain evidence="10 11">RZ05</strain>
    </source>
</reference>
<evidence type="ECO:0000313" key="10">
    <source>
        <dbReference type="EMBL" id="MRX65350.1"/>
    </source>
</evidence>
<dbReference type="PROSITE" id="PS00523">
    <property type="entry name" value="SULFATASE_1"/>
    <property type="match status" value="1"/>
</dbReference>
<protein>
    <submittedName>
        <fullName evidence="10">Sulfatase-like hydrolase/transferase</fullName>
    </submittedName>
</protein>
<proteinExistence type="inferred from homology"/>